<proteinExistence type="predicted"/>
<dbReference type="Proteomes" id="UP000196710">
    <property type="component" value="Chromosome"/>
</dbReference>
<dbReference type="RefSeq" id="WP_066541601.1">
    <property type="nucleotide sequence ID" value="NZ_CP021422.1"/>
</dbReference>
<evidence type="ECO:0008006" key="5">
    <source>
        <dbReference type="Google" id="ProtNLM"/>
    </source>
</evidence>
<dbReference type="EMBL" id="CP065321">
    <property type="protein sequence ID" value="QQR32123.1"/>
    <property type="molecule type" value="Genomic_DNA"/>
</dbReference>
<reference evidence="3" key="2">
    <citation type="submission" date="2017-05" db="EMBL/GenBank/DDBJ databases">
        <title>Improved OligoMM genomes.</title>
        <authorList>
            <person name="Garzetti D."/>
        </authorList>
    </citation>
    <scope>NUCLEOTIDE SEQUENCE [LARGE SCALE GENOMIC DNA]</scope>
    <source>
        <strain evidence="3">KB18</strain>
    </source>
</reference>
<gene>
    <name evidence="1" type="ORF">ADH66_05670</name>
    <name evidence="2" type="ORF">I5Q82_15750</name>
</gene>
<keyword evidence="3" id="KW-1185">Reference proteome</keyword>
<evidence type="ECO:0000313" key="2">
    <source>
        <dbReference type="EMBL" id="QQR32123.1"/>
    </source>
</evidence>
<dbReference type="KEGG" id="amur:ADH66_05670"/>
<name>A0A1Z2XWA8_9FIRM</name>
<evidence type="ECO:0000313" key="4">
    <source>
        <dbReference type="Proteomes" id="UP000596035"/>
    </source>
</evidence>
<dbReference type="AlphaFoldDB" id="A0A1Z2XWA8"/>
<reference evidence="2 4" key="3">
    <citation type="submission" date="2020-11" db="EMBL/GenBank/DDBJ databases">
        <title>Closed and high quality bacterial genomes of the OMM12 community.</title>
        <authorList>
            <person name="Marbouty M."/>
            <person name="Lamy-Besnier Q."/>
            <person name="Debarbieux L."/>
            <person name="Koszul R."/>
        </authorList>
    </citation>
    <scope>NUCLEOTIDE SEQUENCE [LARGE SCALE GENOMIC DNA]</scope>
    <source>
        <strain evidence="2 4">KB18</strain>
    </source>
</reference>
<protein>
    <recommendedName>
        <fullName evidence="5">Recombinase</fullName>
    </recommendedName>
</protein>
<dbReference type="EMBL" id="CP021422">
    <property type="protein sequence ID" value="ASB42689.1"/>
    <property type="molecule type" value="Genomic_DNA"/>
</dbReference>
<accession>A0A1Z2XWA8</accession>
<sequence>MDNMSIYNALRTPPKEALTPITEGRMKGKSDISPMWRIKALTERFGPCGIGWKYEMTRQWLETGAEGSIKAFCNILLYVKYEDKWSEAIPGTGGSSFVAKERNGLYTSDECYKMALTDAISVACKALGMAGDVYWQNDPTKYIERPQSEPDKPGPICNRCGKRLQPVRGRDGRTRTPEQTADYSRKTYGHVLCMNCQKQERENDGAAGYRGGER</sequence>
<evidence type="ECO:0000313" key="3">
    <source>
        <dbReference type="Proteomes" id="UP000196710"/>
    </source>
</evidence>
<evidence type="ECO:0000313" key="1">
    <source>
        <dbReference type="EMBL" id="ASB42689.1"/>
    </source>
</evidence>
<reference evidence="1" key="1">
    <citation type="journal article" date="2017" name="Genome Announc.">
        <title>High-Quality Whole-Genome Sequences of the Oligo-Mouse-Microbiota Bacterial Community.</title>
        <authorList>
            <person name="Garzetti D."/>
            <person name="Brugiroux S."/>
            <person name="Bunk B."/>
            <person name="Pukall R."/>
            <person name="McCoy K.D."/>
            <person name="Macpherson A.J."/>
            <person name="Stecher B."/>
        </authorList>
    </citation>
    <scope>NUCLEOTIDE SEQUENCE</scope>
    <source>
        <strain evidence="1">KB18</strain>
    </source>
</reference>
<organism evidence="2 4">
    <name type="scientific">Acutalibacter muris</name>
    <dbReference type="NCBI Taxonomy" id="1796620"/>
    <lineage>
        <taxon>Bacteria</taxon>
        <taxon>Bacillati</taxon>
        <taxon>Bacillota</taxon>
        <taxon>Clostridia</taxon>
        <taxon>Eubacteriales</taxon>
        <taxon>Acutalibacteraceae</taxon>
        <taxon>Acutalibacter</taxon>
    </lineage>
</organism>
<dbReference type="Proteomes" id="UP000596035">
    <property type="component" value="Chromosome"/>
</dbReference>